<sequence>MPEITYIVIIDTSPSKNILWISGSVTDVLGYEAEELVGISAYDNFHPTESNALGLVFENTLMTDPTCYVTRLRLRHKNDTYVEVEILGSVCYDMIIGIVTPLNRRSLSYKARHATAEQVYDIHPDGKMYRRIWNAEQRKLIELMSRRYLSGEALNPIEPLEPRVCMMIDRFTIDSKIQFTSPLTQFLLGISVDEVINRSFFSLVKHPDQSRVQQEISFVKSTNSVTYIKFAFCSQVFNHLVVEGVVSCASDGLVVVLRPYIPHEYQSMNTHVLGEENVESETELDYEDEEKSQAVRTVAEMGIYVWPDQLKRAV</sequence>
<protein>
    <recommendedName>
        <fullName evidence="1">PAS domain-containing protein</fullName>
    </recommendedName>
</protein>
<keyword evidence="3" id="KW-1185">Reference proteome</keyword>
<feature type="domain" description="PAS" evidence="1">
    <location>
        <begin position="7"/>
        <end position="64"/>
    </location>
</feature>
<dbReference type="InParanoid" id="A0A1Y1XVN1"/>
<accession>A0A1Y1XVN1</accession>
<name>A0A1Y1XVN1_9FUNG</name>
<dbReference type="Proteomes" id="UP000193498">
    <property type="component" value="Unassembled WGS sequence"/>
</dbReference>
<dbReference type="InterPro" id="IPR000014">
    <property type="entry name" value="PAS"/>
</dbReference>
<dbReference type="OrthoDB" id="411251at2759"/>
<dbReference type="SUPFAM" id="SSF55785">
    <property type="entry name" value="PYP-like sensor domain (PAS domain)"/>
    <property type="match status" value="1"/>
</dbReference>
<evidence type="ECO:0000259" key="1">
    <source>
        <dbReference type="PROSITE" id="PS50112"/>
    </source>
</evidence>
<organism evidence="2 3">
    <name type="scientific">Basidiobolus meristosporus CBS 931.73</name>
    <dbReference type="NCBI Taxonomy" id="1314790"/>
    <lineage>
        <taxon>Eukaryota</taxon>
        <taxon>Fungi</taxon>
        <taxon>Fungi incertae sedis</taxon>
        <taxon>Zoopagomycota</taxon>
        <taxon>Entomophthoromycotina</taxon>
        <taxon>Basidiobolomycetes</taxon>
        <taxon>Basidiobolales</taxon>
        <taxon>Basidiobolaceae</taxon>
        <taxon>Basidiobolus</taxon>
    </lineage>
</organism>
<comment type="caution">
    <text evidence="2">The sequence shown here is derived from an EMBL/GenBank/DDBJ whole genome shotgun (WGS) entry which is preliminary data.</text>
</comment>
<dbReference type="CDD" id="cd00130">
    <property type="entry name" value="PAS"/>
    <property type="match status" value="1"/>
</dbReference>
<proteinExistence type="predicted"/>
<gene>
    <name evidence="2" type="ORF">K493DRAFT_305442</name>
</gene>
<evidence type="ECO:0000313" key="3">
    <source>
        <dbReference type="Proteomes" id="UP000193498"/>
    </source>
</evidence>
<dbReference type="EMBL" id="MCFE01000420">
    <property type="protein sequence ID" value="ORX89809.1"/>
    <property type="molecule type" value="Genomic_DNA"/>
</dbReference>
<dbReference type="InterPro" id="IPR013655">
    <property type="entry name" value="PAS_fold_3"/>
</dbReference>
<dbReference type="InterPro" id="IPR035965">
    <property type="entry name" value="PAS-like_dom_sf"/>
</dbReference>
<dbReference type="STRING" id="1314790.A0A1Y1XVN1"/>
<dbReference type="PROSITE" id="PS50112">
    <property type="entry name" value="PAS"/>
    <property type="match status" value="1"/>
</dbReference>
<dbReference type="Gene3D" id="3.30.450.20">
    <property type="entry name" value="PAS domain"/>
    <property type="match status" value="2"/>
</dbReference>
<evidence type="ECO:0000313" key="2">
    <source>
        <dbReference type="EMBL" id="ORX89809.1"/>
    </source>
</evidence>
<reference evidence="2 3" key="1">
    <citation type="submission" date="2016-07" db="EMBL/GenBank/DDBJ databases">
        <title>Pervasive Adenine N6-methylation of Active Genes in Fungi.</title>
        <authorList>
            <consortium name="DOE Joint Genome Institute"/>
            <person name="Mondo S.J."/>
            <person name="Dannebaum R.O."/>
            <person name="Kuo R.C."/>
            <person name="Labutti K."/>
            <person name="Haridas S."/>
            <person name="Kuo A."/>
            <person name="Salamov A."/>
            <person name="Ahrendt S.R."/>
            <person name="Lipzen A."/>
            <person name="Sullivan W."/>
            <person name="Andreopoulos W.B."/>
            <person name="Clum A."/>
            <person name="Lindquist E."/>
            <person name="Daum C."/>
            <person name="Ramamoorthy G.K."/>
            <person name="Gryganskyi A."/>
            <person name="Culley D."/>
            <person name="Magnuson J.K."/>
            <person name="James T.Y."/>
            <person name="O'Malley M.A."/>
            <person name="Stajich J.E."/>
            <person name="Spatafora J.W."/>
            <person name="Visel A."/>
            <person name="Grigoriev I.V."/>
        </authorList>
    </citation>
    <scope>NUCLEOTIDE SEQUENCE [LARGE SCALE GENOMIC DNA]</scope>
    <source>
        <strain evidence="2 3">CBS 931.73</strain>
    </source>
</reference>
<dbReference type="Pfam" id="PF08447">
    <property type="entry name" value="PAS_3"/>
    <property type="match status" value="1"/>
</dbReference>
<dbReference type="AlphaFoldDB" id="A0A1Y1XVN1"/>